<evidence type="ECO:0000256" key="4">
    <source>
        <dbReference type="ARBA" id="ARBA00022737"/>
    </source>
</evidence>
<dbReference type="GO" id="GO:0106004">
    <property type="term" value="P:tRNA (guanine-N7)-methylation"/>
    <property type="evidence" value="ECO:0007669"/>
    <property type="project" value="UniProtKB-UniRule"/>
</dbReference>
<dbReference type="PANTHER" id="PTHR16288">
    <property type="entry name" value="WD40 REPEAT PROTEIN 4"/>
    <property type="match status" value="1"/>
</dbReference>
<dbReference type="UniPathway" id="UPA00989"/>
<dbReference type="InterPro" id="IPR015943">
    <property type="entry name" value="WD40/YVTN_repeat-like_dom_sf"/>
</dbReference>
<reference evidence="9" key="2">
    <citation type="submission" date="2018-12" db="UniProtKB">
        <authorList>
            <consortium name="WormBaseParasite"/>
        </authorList>
    </citation>
    <scope>IDENTIFICATION</scope>
    <source>
        <strain evidence="9">Puerto Rican</strain>
    </source>
</reference>
<dbReference type="ExpressionAtlas" id="A0A3Q0KJZ0">
    <property type="expression patterns" value="differential"/>
</dbReference>
<dbReference type="STRING" id="6183.A0A3Q0KJZ0"/>
<dbReference type="PROSITE" id="PS50294">
    <property type="entry name" value="WD_REPEATS_REGION"/>
    <property type="match status" value="1"/>
</dbReference>
<evidence type="ECO:0000256" key="1">
    <source>
        <dbReference type="ARBA" id="ARBA00004123"/>
    </source>
</evidence>
<dbReference type="GO" id="GO:0005829">
    <property type="term" value="C:cytosol"/>
    <property type="evidence" value="ECO:0007669"/>
    <property type="project" value="TreeGrafter"/>
</dbReference>
<keyword evidence="8" id="KW-1185">Reference proteome</keyword>
<comment type="function">
    <text evidence="6">Required for the formation of N(7)-methylguanine at position 46 (m7G46) in tRNA. In the complex, it is required to stabilize and induce conformational changes of the catalytic subunit.</text>
</comment>
<evidence type="ECO:0000256" key="5">
    <source>
        <dbReference type="ARBA" id="ARBA00023242"/>
    </source>
</evidence>
<comment type="similarity">
    <text evidence="6">Belongs to the WD repeat TRM82 family.</text>
</comment>
<comment type="pathway">
    <text evidence="6">tRNA modification; N(7)-methylguanine-tRNA biosynthesis.</text>
</comment>
<reference evidence="8" key="1">
    <citation type="journal article" date="2012" name="PLoS Negl. Trop. Dis.">
        <title>A systematically improved high quality genome and transcriptome of the human blood fluke Schistosoma mansoni.</title>
        <authorList>
            <person name="Protasio A.V."/>
            <person name="Tsai I.J."/>
            <person name="Babbage A."/>
            <person name="Nichol S."/>
            <person name="Hunt M."/>
            <person name="Aslett M.A."/>
            <person name="De Silva N."/>
            <person name="Velarde G.S."/>
            <person name="Anderson T.J."/>
            <person name="Clark R.C."/>
            <person name="Davidson C."/>
            <person name="Dillon G.P."/>
            <person name="Holroyd N.E."/>
            <person name="LoVerde P.T."/>
            <person name="Lloyd C."/>
            <person name="McQuillan J."/>
            <person name="Oliveira G."/>
            <person name="Otto T.D."/>
            <person name="Parker-Manuel S.J."/>
            <person name="Quail M.A."/>
            <person name="Wilson R.A."/>
            <person name="Zerlotini A."/>
            <person name="Dunne D.W."/>
            <person name="Berriman M."/>
        </authorList>
    </citation>
    <scope>NUCLEOTIDE SEQUENCE [LARGE SCALE GENOMIC DNA]</scope>
    <source>
        <strain evidence="8">Puerto Rican</strain>
    </source>
</reference>
<dbReference type="WBParaSite" id="Smp_104630.1">
    <property type="protein sequence ID" value="Smp_104630.1"/>
    <property type="gene ID" value="Smp_104630"/>
</dbReference>
<dbReference type="InParanoid" id="A0A3Q0KJZ0"/>
<evidence type="ECO:0000313" key="9">
    <source>
        <dbReference type="WBParaSite" id="Smp_104630.1"/>
    </source>
</evidence>
<dbReference type="Gene3D" id="2.130.10.10">
    <property type="entry name" value="YVTN repeat-like/Quinoprotein amine dehydrogenase"/>
    <property type="match status" value="1"/>
</dbReference>
<keyword evidence="3 6" id="KW-0819">tRNA processing</keyword>
<protein>
    <recommendedName>
        <fullName evidence="6">tRNA (guanine-N(7)-)-methyltransferase non-catalytic subunit</fullName>
    </recommendedName>
    <alternativeName>
        <fullName evidence="6">WD repeat-containing protein 4 homolog</fullName>
    </alternativeName>
</protein>
<dbReference type="InterPro" id="IPR028884">
    <property type="entry name" value="Trm82"/>
</dbReference>
<dbReference type="HAMAP" id="MF_03056">
    <property type="entry name" value="TRM82"/>
    <property type="match status" value="1"/>
</dbReference>
<dbReference type="AlphaFoldDB" id="A0A3Q0KJZ0"/>
<feature type="repeat" description="WD" evidence="7">
    <location>
        <begin position="173"/>
        <end position="214"/>
    </location>
</feature>
<keyword evidence="4 6" id="KW-0677">Repeat</keyword>
<evidence type="ECO:0000256" key="2">
    <source>
        <dbReference type="ARBA" id="ARBA00022574"/>
    </source>
</evidence>
<dbReference type="PANTHER" id="PTHR16288:SF0">
    <property type="entry name" value="TRNA (GUANINE-N(7)-)-METHYLTRANSFERASE NON-CATALYTIC SUBUNIT WDR4"/>
    <property type="match status" value="1"/>
</dbReference>
<dbReference type="InterPro" id="IPR036322">
    <property type="entry name" value="WD40_repeat_dom_sf"/>
</dbReference>
<organism evidence="8 9">
    <name type="scientific">Schistosoma mansoni</name>
    <name type="common">Blood fluke</name>
    <dbReference type="NCBI Taxonomy" id="6183"/>
    <lineage>
        <taxon>Eukaryota</taxon>
        <taxon>Metazoa</taxon>
        <taxon>Spiralia</taxon>
        <taxon>Lophotrochozoa</taxon>
        <taxon>Platyhelminthes</taxon>
        <taxon>Trematoda</taxon>
        <taxon>Digenea</taxon>
        <taxon>Strigeidida</taxon>
        <taxon>Schistosomatoidea</taxon>
        <taxon>Schistosomatidae</taxon>
        <taxon>Schistosoma</taxon>
    </lineage>
</organism>
<evidence type="ECO:0000256" key="3">
    <source>
        <dbReference type="ARBA" id="ARBA00022694"/>
    </source>
</evidence>
<dbReference type="SUPFAM" id="SSF50978">
    <property type="entry name" value="WD40 repeat-like"/>
    <property type="match status" value="1"/>
</dbReference>
<proteinExistence type="inferred from homology"/>
<sequence length="415" mass="46798">MLTACREVYLSLKYSFVGWNLRNGIVSETCLPDVVIDPEFGGRVPTISLLTVSSKGSYLSAADNLKRLFLYVNRNGHWLLVSQLKLRKQASCLLFSPSEKSLLIGDKSGDVFKLPLCLEKPIHDTDLTLLCGHLSLLSHMAISEDEMYLASCDRDEKIRISRFSEPYVIQSFCLGHKSFVSQLGFIPDTRYLISTGGDECMSIWNCESGHCLSSYYVSKSELPSLSVSTDLQFDFKSEAVVSRLYTIKDVVVCCFLSNPVLMAFHIHITEDEVVSWGSKAFTSTEDKMPLTDIALCSNDNRIIGLCSTGTSVRLYSWKLIIQHDACQPSCSVKWDVPQIVDCISDNFLLQVPVPSPRTELLKLFFKCTDNSSMIKAYESNKQLHQHNVTQRHIRSQKMRKLNKTLQNSVDKELNV</sequence>
<evidence type="ECO:0000313" key="8">
    <source>
        <dbReference type="Proteomes" id="UP000008854"/>
    </source>
</evidence>
<dbReference type="Proteomes" id="UP000008854">
    <property type="component" value="Unassembled WGS sequence"/>
</dbReference>
<dbReference type="GO" id="GO:0043527">
    <property type="term" value="C:tRNA methyltransferase complex"/>
    <property type="evidence" value="ECO:0007669"/>
    <property type="project" value="TreeGrafter"/>
</dbReference>
<accession>A0A3Q0KJZ0</accession>
<dbReference type="InterPro" id="IPR001680">
    <property type="entry name" value="WD40_rpt"/>
</dbReference>
<comment type="subunit">
    <text evidence="6">Forms a heterodimer with the catalytic subunit.</text>
</comment>
<keyword evidence="2 6" id="KW-0853">WD repeat</keyword>
<evidence type="ECO:0000256" key="6">
    <source>
        <dbReference type="HAMAP-Rule" id="MF_03056"/>
    </source>
</evidence>
<dbReference type="Pfam" id="PF00400">
    <property type="entry name" value="WD40"/>
    <property type="match status" value="2"/>
</dbReference>
<comment type="subcellular location">
    <subcellularLocation>
        <location evidence="1 6">Nucleus</location>
    </subcellularLocation>
</comment>
<dbReference type="SMART" id="SM00320">
    <property type="entry name" value="WD40"/>
    <property type="match status" value="3"/>
</dbReference>
<dbReference type="GO" id="GO:0005634">
    <property type="term" value="C:nucleus"/>
    <property type="evidence" value="ECO:0007669"/>
    <property type="project" value="UniProtKB-SubCell"/>
</dbReference>
<name>A0A3Q0KJZ0_SCHMA</name>
<keyword evidence="5 6" id="KW-0539">Nucleus</keyword>
<dbReference type="PROSITE" id="PS50082">
    <property type="entry name" value="WD_REPEATS_2"/>
    <property type="match status" value="1"/>
</dbReference>
<evidence type="ECO:0000256" key="7">
    <source>
        <dbReference type="PROSITE-ProRule" id="PRU00221"/>
    </source>
</evidence>